<sequence>MVGTHNHAFILCGYRRSNQPRPGWIEFIRHDDQAGPYLVVHNVLNDIDQRTGKVYGPWRTMHVPVPDKLWLAPEAAERKGGQFLLNASNVIASAADDPLPFTPLQDLINGRQLALRTYAIRSNDFKANLGARAIASPIQTEYRLARLPRFVWVVEAIDRQLRQAGKPCVLGEAVLDATSSDHAPQEIALHIHGVMWLQQTNGGIRFPITGDAQPYDSGGEGDP</sequence>
<dbReference type="KEGG" id="malv:MALV_36310"/>
<proteinExistence type="predicted"/>
<dbReference type="RefSeq" id="WP_163666198.1">
    <property type="nucleotide sequence ID" value="NZ_AP022565.1"/>
</dbReference>
<reference evidence="1 2" key="1">
    <citation type="journal article" date="2019" name="Emerg. Microbes Infect.">
        <title>Comprehensive subspecies identification of 175 nontuberculous mycobacteria species based on 7547 genomic profiles.</title>
        <authorList>
            <person name="Matsumoto Y."/>
            <person name="Kinjo T."/>
            <person name="Motooka D."/>
            <person name="Nabeya D."/>
            <person name="Jung N."/>
            <person name="Uechi K."/>
            <person name="Horii T."/>
            <person name="Iida T."/>
            <person name="Fujita J."/>
            <person name="Nakamura S."/>
        </authorList>
    </citation>
    <scope>NUCLEOTIDE SEQUENCE [LARGE SCALE GENOMIC DNA]</scope>
    <source>
        <strain evidence="1 2">JCM 12272</strain>
    </source>
</reference>
<dbReference type="AlphaFoldDB" id="A0A6N4UTW6"/>
<dbReference type="Proteomes" id="UP000466906">
    <property type="component" value="Chromosome"/>
</dbReference>
<evidence type="ECO:0000313" key="1">
    <source>
        <dbReference type="EMBL" id="BBX28506.1"/>
    </source>
</evidence>
<accession>A0A6N4UTW6</accession>
<gene>
    <name evidence="1" type="ORF">MALV_36310</name>
</gene>
<protein>
    <submittedName>
        <fullName evidence="1">Uncharacterized protein</fullName>
    </submittedName>
</protein>
<keyword evidence="2" id="KW-1185">Reference proteome</keyword>
<name>A0A6N4UTW6_9MYCO</name>
<dbReference type="EMBL" id="AP022565">
    <property type="protein sequence ID" value="BBX28506.1"/>
    <property type="molecule type" value="Genomic_DNA"/>
</dbReference>
<organism evidence="1 2">
    <name type="scientific">Mycolicibacterium alvei</name>
    <dbReference type="NCBI Taxonomy" id="67081"/>
    <lineage>
        <taxon>Bacteria</taxon>
        <taxon>Bacillati</taxon>
        <taxon>Actinomycetota</taxon>
        <taxon>Actinomycetes</taxon>
        <taxon>Mycobacteriales</taxon>
        <taxon>Mycobacteriaceae</taxon>
        <taxon>Mycolicibacterium</taxon>
    </lineage>
</organism>
<evidence type="ECO:0000313" key="2">
    <source>
        <dbReference type="Proteomes" id="UP000466906"/>
    </source>
</evidence>